<reference evidence="6" key="1">
    <citation type="submission" date="2021-04" db="EMBL/GenBank/DDBJ databases">
        <title>Genome based classification of Actinospica acidithermotolerans sp. nov., an actinobacterium isolated from an Indonesian hot spring.</title>
        <authorList>
            <person name="Kusuma A.B."/>
            <person name="Putra K.E."/>
            <person name="Nafisah S."/>
            <person name="Loh J."/>
            <person name="Nouioui I."/>
            <person name="Goodfellow M."/>
        </authorList>
    </citation>
    <scope>NUCLEOTIDE SEQUENCE</scope>
    <source>
        <strain evidence="6">MGRD01-02</strain>
    </source>
</reference>
<evidence type="ECO:0000259" key="5">
    <source>
        <dbReference type="PROSITE" id="PS50931"/>
    </source>
</evidence>
<dbReference type="GO" id="GO:0003677">
    <property type="term" value="F:DNA binding"/>
    <property type="evidence" value="ECO:0007669"/>
    <property type="project" value="UniProtKB-KW"/>
</dbReference>
<dbReference type="EMBL" id="JAGSOH010000179">
    <property type="protein sequence ID" value="MBR7831047.1"/>
    <property type="molecule type" value="Genomic_DNA"/>
</dbReference>
<dbReference type="SUPFAM" id="SSF46785">
    <property type="entry name" value="Winged helix' DNA-binding domain"/>
    <property type="match status" value="1"/>
</dbReference>
<dbReference type="Gene3D" id="3.40.190.10">
    <property type="entry name" value="Periplasmic binding protein-like II"/>
    <property type="match status" value="2"/>
</dbReference>
<dbReference type="InterPro" id="IPR000847">
    <property type="entry name" value="LysR_HTH_N"/>
</dbReference>
<dbReference type="AlphaFoldDB" id="A0A941EGI0"/>
<dbReference type="CDD" id="cd05466">
    <property type="entry name" value="PBP2_LTTR_substrate"/>
    <property type="match status" value="1"/>
</dbReference>
<evidence type="ECO:0000313" key="6">
    <source>
        <dbReference type="EMBL" id="MBR7831047.1"/>
    </source>
</evidence>
<evidence type="ECO:0000256" key="2">
    <source>
        <dbReference type="ARBA" id="ARBA00023015"/>
    </source>
</evidence>
<comment type="similarity">
    <text evidence="1">Belongs to the LysR transcriptional regulatory family.</text>
</comment>
<dbReference type="PRINTS" id="PR00039">
    <property type="entry name" value="HTHLYSR"/>
</dbReference>
<dbReference type="Gene3D" id="1.10.10.10">
    <property type="entry name" value="Winged helix-like DNA-binding domain superfamily/Winged helix DNA-binding domain"/>
    <property type="match status" value="1"/>
</dbReference>
<dbReference type="Pfam" id="PF00126">
    <property type="entry name" value="HTH_1"/>
    <property type="match status" value="1"/>
</dbReference>
<accession>A0A941EGI0</accession>
<organism evidence="6 7">
    <name type="scientific">Actinospica acidithermotolerans</name>
    <dbReference type="NCBI Taxonomy" id="2828514"/>
    <lineage>
        <taxon>Bacteria</taxon>
        <taxon>Bacillati</taxon>
        <taxon>Actinomycetota</taxon>
        <taxon>Actinomycetes</taxon>
        <taxon>Catenulisporales</taxon>
        <taxon>Actinospicaceae</taxon>
        <taxon>Actinospica</taxon>
    </lineage>
</organism>
<protein>
    <submittedName>
        <fullName evidence="6">LysR family transcriptional regulator</fullName>
    </submittedName>
</protein>
<evidence type="ECO:0000256" key="3">
    <source>
        <dbReference type="ARBA" id="ARBA00023125"/>
    </source>
</evidence>
<evidence type="ECO:0000313" key="7">
    <source>
        <dbReference type="Proteomes" id="UP000676325"/>
    </source>
</evidence>
<keyword evidence="4" id="KW-0804">Transcription</keyword>
<dbReference type="InterPro" id="IPR005119">
    <property type="entry name" value="LysR_subst-bd"/>
</dbReference>
<dbReference type="Proteomes" id="UP000676325">
    <property type="component" value="Unassembled WGS sequence"/>
</dbReference>
<dbReference type="PANTHER" id="PTHR30419:SF7">
    <property type="entry name" value="HTH-TYPE TRANSCRIPTIONAL REGULATOR TDCA"/>
    <property type="match status" value="1"/>
</dbReference>
<dbReference type="InterPro" id="IPR036390">
    <property type="entry name" value="WH_DNA-bd_sf"/>
</dbReference>
<keyword evidence="7" id="KW-1185">Reference proteome</keyword>
<dbReference type="PANTHER" id="PTHR30419">
    <property type="entry name" value="HTH-TYPE TRANSCRIPTIONAL REGULATOR YBHD"/>
    <property type="match status" value="1"/>
</dbReference>
<keyword evidence="3" id="KW-0238">DNA-binding</keyword>
<dbReference type="PROSITE" id="PS50931">
    <property type="entry name" value="HTH_LYSR"/>
    <property type="match status" value="1"/>
</dbReference>
<name>A0A941EGI0_9ACTN</name>
<dbReference type="FunFam" id="1.10.10.10:FF:000001">
    <property type="entry name" value="LysR family transcriptional regulator"/>
    <property type="match status" value="1"/>
</dbReference>
<dbReference type="GO" id="GO:0003700">
    <property type="term" value="F:DNA-binding transcription factor activity"/>
    <property type="evidence" value="ECO:0007669"/>
    <property type="project" value="InterPro"/>
</dbReference>
<evidence type="ECO:0000256" key="1">
    <source>
        <dbReference type="ARBA" id="ARBA00009437"/>
    </source>
</evidence>
<evidence type="ECO:0000256" key="4">
    <source>
        <dbReference type="ARBA" id="ARBA00023163"/>
    </source>
</evidence>
<dbReference type="Pfam" id="PF03466">
    <property type="entry name" value="LysR_substrate"/>
    <property type="match status" value="1"/>
</dbReference>
<keyword evidence="2" id="KW-0805">Transcription regulation</keyword>
<gene>
    <name evidence="6" type="ORF">KDK95_32380</name>
</gene>
<dbReference type="GO" id="GO:0005829">
    <property type="term" value="C:cytosol"/>
    <property type="evidence" value="ECO:0007669"/>
    <property type="project" value="TreeGrafter"/>
</dbReference>
<comment type="caution">
    <text evidence="6">The sequence shown here is derived from an EMBL/GenBank/DDBJ whole genome shotgun (WGS) entry which is preliminary data.</text>
</comment>
<dbReference type="InterPro" id="IPR050950">
    <property type="entry name" value="HTH-type_LysR_regulators"/>
</dbReference>
<feature type="domain" description="HTH lysR-type" evidence="5">
    <location>
        <begin position="9"/>
        <end position="66"/>
    </location>
</feature>
<sequence>MRGDPAPLPEIRPLVALAEIARTGSFSAAAEALGYTQSAISQQIRRLERQVGHRLIERSSGPRAVSMTPAGEVMLRHGEAIAARLTSAAADLAALRAGKIGTLRVGCFESAGAELLPAALSAFAREWPQARVELVEAEDDAGLLTLIEAGELDVAYVVLPLPTGPFECVELLDDPYVAVLAKNLPLAQDPGPMALEQLRGQRLASYARMRAPHAIEQRLGRPELGAQIVYRSHRNSTLVGLAEQNAAIAVMSWLSARPTRDRVTIRPLIGVAPRTIGLVWHRDRLPNPMLRAFTALASAVPLARRLSAGR</sequence>
<dbReference type="SUPFAM" id="SSF53850">
    <property type="entry name" value="Periplasmic binding protein-like II"/>
    <property type="match status" value="1"/>
</dbReference>
<dbReference type="InterPro" id="IPR036388">
    <property type="entry name" value="WH-like_DNA-bd_sf"/>
</dbReference>
<dbReference type="RefSeq" id="WP_212522166.1">
    <property type="nucleotide sequence ID" value="NZ_JAGSOH010000179.1"/>
</dbReference>
<proteinExistence type="inferred from homology"/>